<proteinExistence type="evidence at transcript level"/>
<evidence type="ECO:0000313" key="7">
    <source>
        <dbReference type="EMBL" id="CAL69920.1"/>
    </source>
</evidence>
<comment type="function">
    <text evidence="4">May be involved in photoreceptor outer segment disk morphogenesis.</text>
</comment>
<evidence type="ECO:0000256" key="3">
    <source>
        <dbReference type="ARBA" id="ARBA00022490"/>
    </source>
</evidence>
<evidence type="ECO:0000256" key="2">
    <source>
        <dbReference type="ARBA" id="ARBA00004496"/>
    </source>
</evidence>
<sequence length="227" mass="24860">MRAVPIPTRRVLMSDRQRYPEHDPVLIVGCRWITSNPGTLGNGIMEDDIHAMLASIDEALGAAIPTRTSPPPAASWAKPDRPAVTRSPNQLPVCHMTDDDLDQMLLDIDADLDTAALDAPLSTPVKGDSGFRKCTVVMLGQTPAACSNLRCTMCDHAVVRIVKREWDPSCDYFFFRNNVPDLTKLGRKLRDAPRSTAYACQCSWTTATNTVAITSSSPHKWVCAGHS</sequence>
<comment type="subcellular location">
    <subcellularLocation>
        <location evidence="2">Cytoplasm</location>
    </subcellularLocation>
    <subcellularLocation>
        <location evidence="1">Photoreceptor inner segment</location>
    </subcellularLocation>
</comment>
<dbReference type="EMBL" id="AM411654">
    <property type="protein sequence ID" value="CAL69920.1"/>
    <property type="molecule type" value="mRNA"/>
</dbReference>
<evidence type="ECO:0000256" key="1">
    <source>
        <dbReference type="ARBA" id="ARBA00004437"/>
    </source>
</evidence>
<dbReference type="Pfam" id="PF14996">
    <property type="entry name" value="RMP"/>
    <property type="match status" value="1"/>
</dbReference>
<dbReference type="PANTHER" id="PTHR33958">
    <property type="entry name" value="PROTEIN C8ORF37"/>
    <property type="match status" value="1"/>
</dbReference>
<accession>A8Y7Q4</accession>
<keyword evidence="3" id="KW-0963">Cytoplasm</keyword>
<dbReference type="PANTHER" id="PTHR33958:SF1">
    <property type="entry name" value="CILIA- AND FLAGELLA-ASSOCIATED PROTEIN 418"/>
    <property type="match status" value="1"/>
</dbReference>
<protein>
    <recommendedName>
        <fullName evidence="5">Cilia- and flagella-associated protein 418</fullName>
    </recommendedName>
</protein>
<dbReference type="InterPro" id="IPR029239">
    <property type="entry name" value="CFAP418"/>
</dbReference>
<dbReference type="GO" id="GO:0005829">
    <property type="term" value="C:cytosol"/>
    <property type="evidence" value="ECO:0007669"/>
    <property type="project" value="TreeGrafter"/>
</dbReference>
<name>A8Y7Q4_PLABS</name>
<reference evidence="7" key="1">
    <citation type="journal article" date="2007" name="Protist">
        <title>Intron-rich gene structure in the intracellular plant parasite Plasmodiophora brassicae.</title>
        <authorList>
            <person name="Bulman S."/>
            <person name="Ridgway H.J."/>
            <person name="Eady C."/>
            <person name="Conner A.J."/>
        </authorList>
    </citation>
    <scope>NUCLEOTIDE SEQUENCE</scope>
</reference>
<dbReference type="AlphaFoldDB" id="A8Y7Q4"/>
<evidence type="ECO:0000256" key="4">
    <source>
        <dbReference type="ARBA" id="ARBA00024819"/>
    </source>
</evidence>
<organism evidence="7">
    <name type="scientific">Plasmodiophora brassicae</name>
    <name type="common">Clubroot disease agent</name>
    <dbReference type="NCBI Taxonomy" id="37360"/>
    <lineage>
        <taxon>Eukaryota</taxon>
        <taxon>Sar</taxon>
        <taxon>Rhizaria</taxon>
        <taxon>Endomyxa</taxon>
        <taxon>Phytomyxea</taxon>
        <taxon>Plasmodiophorida</taxon>
        <taxon>Plasmodiophoridae</taxon>
        <taxon>Plasmodiophora</taxon>
    </lineage>
</organism>
<evidence type="ECO:0000256" key="6">
    <source>
        <dbReference type="SAM" id="MobiDB-lite"/>
    </source>
</evidence>
<evidence type="ECO:0000256" key="5">
    <source>
        <dbReference type="ARBA" id="ARBA00026215"/>
    </source>
</evidence>
<feature type="region of interest" description="Disordered" evidence="6">
    <location>
        <begin position="68"/>
        <end position="91"/>
    </location>
</feature>